<dbReference type="PANTHER" id="PTHR10859:SF91">
    <property type="entry name" value="DOLICHYL-PHOSPHATE BETA-GLUCOSYLTRANSFERASE"/>
    <property type="match status" value="1"/>
</dbReference>
<dbReference type="InterPro" id="IPR029044">
    <property type="entry name" value="Nucleotide-diphossugar_trans"/>
</dbReference>
<dbReference type="RefSeq" id="WP_158637323.1">
    <property type="nucleotide sequence ID" value="NZ_VLLE01000003.1"/>
</dbReference>
<dbReference type="PANTHER" id="PTHR10859">
    <property type="entry name" value="GLYCOSYL TRANSFERASE"/>
    <property type="match status" value="1"/>
</dbReference>
<name>A0A562SPM6_9BACT</name>
<dbReference type="Pfam" id="PF00535">
    <property type="entry name" value="Glycos_transf_2"/>
    <property type="match status" value="1"/>
</dbReference>
<keyword evidence="2" id="KW-0808">Transferase</keyword>
<evidence type="ECO:0000313" key="2">
    <source>
        <dbReference type="EMBL" id="TWI82994.1"/>
    </source>
</evidence>
<feature type="domain" description="Glycosyltransferase 2-like" evidence="1">
    <location>
        <begin position="13"/>
        <end position="158"/>
    </location>
</feature>
<accession>A0A562SPM6</accession>
<comment type="caution">
    <text evidence="2">The sequence shown here is derived from an EMBL/GenBank/DDBJ whole genome shotgun (WGS) entry which is preliminary data.</text>
</comment>
<gene>
    <name evidence="2" type="ORF">IQ13_1100</name>
</gene>
<dbReference type="InterPro" id="IPR001173">
    <property type="entry name" value="Glyco_trans_2-like"/>
</dbReference>
<protein>
    <submittedName>
        <fullName evidence="2">Glycosyltransferase involved in cell wall biosynthesis</fullName>
    </submittedName>
</protein>
<dbReference type="Proteomes" id="UP000316167">
    <property type="component" value="Unassembled WGS sequence"/>
</dbReference>
<dbReference type="Gene3D" id="3.90.550.10">
    <property type="entry name" value="Spore Coat Polysaccharide Biosynthesis Protein SpsA, Chain A"/>
    <property type="match status" value="1"/>
</dbReference>
<dbReference type="AlphaFoldDB" id="A0A562SPM6"/>
<dbReference type="GO" id="GO:0016740">
    <property type="term" value="F:transferase activity"/>
    <property type="evidence" value="ECO:0007669"/>
    <property type="project" value="UniProtKB-KW"/>
</dbReference>
<dbReference type="CDD" id="cd04179">
    <property type="entry name" value="DPM_DPG-synthase_like"/>
    <property type="match status" value="1"/>
</dbReference>
<sequence length="233" mass="26371">MNNLQNDNQSVFVLVPSYNENEVLRDVVSMLVEKKYSVVVIDDGSTIRQSLYLKNLPVHYIRHKLNLGQGAALQTGTNFALSKGATYIVHFDADGQHSAKDVATLLHPLEDDTIDIVFGSRFLVPTLSGYIPIQKKILLFFGRYINYIFSGLLLSDAHNGLRAMTSKASTKIILTENRMAHASEILFLVKKNRLRFTEVSVSISYTDYSKSKGQPVWNSIRIFFDLILHKLFE</sequence>
<reference evidence="2 3" key="1">
    <citation type="journal article" date="2015" name="Stand. Genomic Sci.">
        <title>Genomic Encyclopedia of Bacterial and Archaeal Type Strains, Phase III: the genomes of soil and plant-associated and newly described type strains.</title>
        <authorList>
            <person name="Whitman W.B."/>
            <person name="Woyke T."/>
            <person name="Klenk H.P."/>
            <person name="Zhou Y."/>
            <person name="Lilburn T.G."/>
            <person name="Beck B.J."/>
            <person name="De Vos P."/>
            <person name="Vandamme P."/>
            <person name="Eisen J.A."/>
            <person name="Garrity G."/>
            <person name="Hugenholtz P."/>
            <person name="Kyrpides N.C."/>
        </authorList>
    </citation>
    <scope>NUCLEOTIDE SEQUENCE [LARGE SCALE GENOMIC DNA]</scope>
    <source>
        <strain evidence="2 3">CGMCC 1.7271</strain>
    </source>
</reference>
<evidence type="ECO:0000313" key="3">
    <source>
        <dbReference type="Proteomes" id="UP000316167"/>
    </source>
</evidence>
<dbReference type="EMBL" id="VLLE01000003">
    <property type="protein sequence ID" value="TWI82994.1"/>
    <property type="molecule type" value="Genomic_DNA"/>
</dbReference>
<organism evidence="2 3">
    <name type="scientific">Lacibacter cauensis</name>
    <dbReference type="NCBI Taxonomy" id="510947"/>
    <lineage>
        <taxon>Bacteria</taxon>
        <taxon>Pseudomonadati</taxon>
        <taxon>Bacteroidota</taxon>
        <taxon>Chitinophagia</taxon>
        <taxon>Chitinophagales</taxon>
        <taxon>Chitinophagaceae</taxon>
        <taxon>Lacibacter</taxon>
    </lineage>
</organism>
<dbReference type="SUPFAM" id="SSF53448">
    <property type="entry name" value="Nucleotide-diphospho-sugar transferases"/>
    <property type="match status" value="1"/>
</dbReference>
<dbReference type="GO" id="GO:0006487">
    <property type="term" value="P:protein N-linked glycosylation"/>
    <property type="evidence" value="ECO:0007669"/>
    <property type="project" value="TreeGrafter"/>
</dbReference>
<proteinExistence type="predicted"/>
<evidence type="ECO:0000259" key="1">
    <source>
        <dbReference type="Pfam" id="PF00535"/>
    </source>
</evidence>
<keyword evidence="3" id="KW-1185">Reference proteome</keyword>
<dbReference type="OrthoDB" id="9810303at2"/>